<feature type="domain" description="Purple acid phosphatase N-terminal" evidence="8">
    <location>
        <begin position="57"/>
        <end position="138"/>
    </location>
</feature>
<evidence type="ECO:0000256" key="5">
    <source>
        <dbReference type="RuleBase" id="RU361203"/>
    </source>
</evidence>
<keyword evidence="3 5" id="KW-0378">Hydrolase</keyword>
<dbReference type="Pfam" id="PF00149">
    <property type="entry name" value="Metallophos"/>
    <property type="match status" value="1"/>
</dbReference>
<evidence type="ECO:0000256" key="2">
    <source>
        <dbReference type="ARBA" id="ARBA00022729"/>
    </source>
</evidence>
<dbReference type="OrthoDB" id="45007at2759"/>
<dbReference type="InterPro" id="IPR039331">
    <property type="entry name" value="PAPs-like"/>
</dbReference>
<dbReference type="InterPro" id="IPR008963">
    <property type="entry name" value="Purple_acid_Pase-like_N"/>
</dbReference>
<feature type="domain" description="Purple acid phosphatase C-terminal" evidence="7">
    <location>
        <begin position="360"/>
        <end position="421"/>
    </location>
</feature>
<comment type="catalytic activity">
    <reaction evidence="5">
        <text>a phosphate monoester + H2O = an alcohol + phosphate</text>
        <dbReference type="Rhea" id="RHEA:15017"/>
        <dbReference type="ChEBI" id="CHEBI:15377"/>
        <dbReference type="ChEBI" id="CHEBI:30879"/>
        <dbReference type="ChEBI" id="CHEBI:43474"/>
        <dbReference type="ChEBI" id="CHEBI:67140"/>
        <dbReference type="EC" id="3.1.3.2"/>
    </reaction>
</comment>
<proteinExistence type="inferred from homology"/>
<dbReference type="GO" id="GO:0046872">
    <property type="term" value="F:metal ion binding"/>
    <property type="evidence" value="ECO:0007669"/>
    <property type="project" value="InterPro"/>
</dbReference>
<dbReference type="InterPro" id="IPR015914">
    <property type="entry name" value="PAPs_N"/>
</dbReference>
<organism evidence="9 10">
    <name type="scientific">Ceratopteris richardii</name>
    <name type="common">Triangle waterfern</name>
    <dbReference type="NCBI Taxonomy" id="49495"/>
    <lineage>
        <taxon>Eukaryota</taxon>
        <taxon>Viridiplantae</taxon>
        <taxon>Streptophyta</taxon>
        <taxon>Embryophyta</taxon>
        <taxon>Tracheophyta</taxon>
        <taxon>Polypodiopsida</taxon>
        <taxon>Polypodiidae</taxon>
        <taxon>Polypodiales</taxon>
        <taxon>Pteridineae</taxon>
        <taxon>Pteridaceae</taxon>
        <taxon>Parkerioideae</taxon>
        <taxon>Ceratopteris</taxon>
    </lineage>
</organism>
<dbReference type="Gene3D" id="2.60.40.380">
    <property type="entry name" value="Purple acid phosphatase-like, N-terminal"/>
    <property type="match status" value="1"/>
</dbReference>
<dbReference type="SUPFAM" id="SSF49363">
    <property type="entry name" value="Purple acid phosphatase, N-terminal domain"/>
    <property type="match status" value="1"/>
</dbReference>
<dbReference type="EMBL" id="CM035438">
    <property type="protein sequence ID" value="KAH7285892.1"/>
    <property type="molecule type" value="Genomic_DNA"/>
</dbReference>
<dbReference type="Gene3D" id="3.60.21.10">
    <property type="match status" value="1"/>
</dbReference>
<dbReference type="OMA" id="CKDVFEP"/>
<evidence type="ECO:0000256" key="4">
    <source>
        <dbReference type="ARBA" id="ARBA00023180"/>
    </source>
</evidence>
<comment type="caution">
    <text evidence="9">The sequence shown here is derived from an EMBL/GenBank/DDBJ whole genome shotgun (WGS) entry which is preliminary data.</text>
</comment>
<dbReference type="InterPro" id="IPR029052">
    <property type="entry name" value="Metallo-depent_PP-like"/>
</dbReference>
<feature type="domain" description="Calcineurin-like phosphoesterase" evidence="6">
    <location>
        <begin position="155"/>
        <end position="345"/>
    </location>
</feature>
<evidence type="ECO:0000256" key="3">
    <source>
        <dbReference type="ARBA" id="ARBA00022801"/>
    </source>
</evidence>
<dbReference type="InterPro" id="IPR025733">
    <property type="entry name" value="PAPs_C"/>
</dbReference>
<accession>A0A8T2QNX3</accession>
<dbReference type="Pfam" id="PF16656">
    <property type="entry name" value="Pur_ac_phosph_N"/>
    <property type="match status" value="1"/>
</dbReference>
<protein>
    <recommendedName>
        <fullName evidence="5">Purple acid phosphatase</fullName>
        <ecNumber evidence="5">3.1.3.2</ecNumber>
    </recommendedName>
</protein>
<dbReference type="InterPro" id="IPR004843">
    <property type="entry name" value="Calcineurin-like_PHP"/>
</dbReference>
<sequence length="436" mass="49314">MFACLISYFTCIRVWLTCSAKEMAAMFWHWLGVISLLLGFQQPSLRSDLFLSHRFIPSQVHISLAGSNGMRVSWVTIDPLSPSVVVFGTKSGIYDRVAIGDSESYDFLLYRSGQVHNVVLYNLSASTTYFYKCGYESLEYMFKTPPAIGFETSVTFAVAGDLGQTDDTYSILNRIQQTDYDVFLLPGDLSYADYYQPLWDSFGSLIEPVASSKPFMVTHGNHEKESVPLLVDPFRSYNTRWKMPYKESGSDSNLYYSFEAAGVHVLMLGSYAHVGRNSNQYKWLQADLANVDRSKTPWLIAVLHAPWYNSNCKHRGDGDEMMKSMESLLHKAKVDILIGGHVHAYERTSRVFNGRSDSCGIVHITVGVGGNREGLANRFLQPTPEWSLYREASYGFGSLKILNATHAHWSWYRNKDDNSVMADETWIQNKVSLHAC</sequence>
<keyword evidence="2" id="KW-0732">Signal</keyword>
<gene>
    <name evidence="9" type="ORF">KP509_33G050200</name>
</gene>
<comment type="similarity">
    <text evidence="1 5">Belongs to the metallophosphoesterase superfamily. Purple acid phosphatase family.</text>
</comment>
<evidence type="ECO:0000313" key="9">
    <source>
        <dbReference type="EMBL" id="KAH7285892.1"/>
    </source>
</evidence>
<dbReference type="InterPro" id="IPR041792">
    <property type="entry name" value="MPP_PAP"/>
</dbReference>
<evidence type="ECO:0000259" key="7">
    <source>
        <dbReference type="Pfam" id="PF14008"/>
    </source>
</evidence>
<keyword evidence="10" id="KW-1185">Reference proteome</keyword>
<dbReference type="Proteomes" id="UP000825935">
    <property type="component" value="Chromosome 33"/>
</dbReference>
<dbReference type="SUPFAM" id="SSF56300">
    <property type="entry name" value="Metallo-dependent phosphatases"/>
    <property type="match status" value="1"/>
</dbReference>
<keyword evidence="4" id="KW-0325">Glycoprotein</keyword>
<evidence type="ECO:0000259" key="6">
    <source>
        <dbReference type="Pfam" id="PF00149"/>
    </source>
</evidence>
<dbReference type="CDD" id="cd00839">
    <property type="entry name" value="MPP_PAPs"/>
    <property type="match status" value="1"/>
</dbReference>
<evidence type="ECO:0000256" key="1">
    <source>
        <dbReference type="ARBA" id="ARBA00008723"/>
    </source>
</evidence>
<name>A0A8T2QNX3_CERRI</name>
<dbReference type="AlphaFoldDB" id="A0A8T2QNX3"/>
<evidence type="ECO:0000313" key="10">
    <source>
        <dbReference type="Proteomes" id="UP000825935"/>
    </source>
</evidence>
<reference evidence="9" key="1">
    <citation type="submission" date="2021-08" db="EMBL/GenBank/DDBJ databases">
        <title>WGS assembly of Ceratopteris richardii.</title>
        <authorList>
            <person name="Marchant D.B."/>
            <person name="Chen G."/>
            <person name="Jenkins J."/>
            <person name="Shu S."/>
            <person name="Leebens-Mack J."/>
            <person name="Grimwood J."/>
            <person name="Schmutz J."/>
            <person name="Soltis P."/>
            <person name="Soltis D."/>
            <person name="Chen Z.-H."/>
        </authorList>
    </citation>
    <scope>NUCLEOTIDE SEQUENCE</scope>
    <source>
        <strain evidence="9">Whitten #5841</strain>
        <tissue evidence="9">Leaf</tissue>
    </source>
</reference>
<dbReference type="Pfam" id="PF14008">
    <property type="entry name" value="Metallophos_C"/>
    <property type="match status" value="1"/>
</dbReference>
<dbReference type="PANTHER" id="PTHR22953:SF153">
    <property type="entry name" value="PURPLE ACID PHOSPHATASE"/>
    <property type="match status" value="1"/>
</dbReference>
<dbReference type="PANTHER" id="PTHR22953">
    <property type="entry name" value="ACID PHOSPHATASE RELATED"/>
    <property type="match status" value="1"/>
</dbReference>
<dbReference type="GO" id="GO:0003993">
    <property type="term" value="F:acid phosphatase activity"/>
    <property type="evidence" value="ECO:0007669"/>
    <property type="project" value="UniProtKB-EC"/>
</dbReference>
<evidence type="ECO:0000259" key="8">
    <source>
        <dbReference type="Pfam" id="PF16656"/>
    </source>
</evidence>
<dbReference type="EC" id="3.1.3.2" evidence="5"/>